<keyword evidence="1" id="KW-0067">ATP-binding</keyword>
<dbReference type="InterPro" id="IPR023610">
    <property type="entry name" value="PInositol-4/5-P-5/4-kinase"/>
</dbReference>
<dbReference type="GO" id="GO:0005524">
    <property type="term" value="F:ATP binding"/>
    <property type="evidence" value="ECO:0007669"/>
    <property type="project" value="UniProtKB-UniRule"/>
</dbReference>
<dbReference type="Gene3D" id="3.30.800.10">
    <property type="entry name" value="Phosphatidylinositol Phosphate Kinase II Beta"/>
    <property type="match status" value="1"/>
</dbReference>
<feature type="transmembrane region" description="Helical" evidence="3">
    <location>
        <begin position="88"/>
        <end position="109"/>
    </location>
</feature>
<feature type="transmembrane region" description="Helical" evidence="3">
    <location>
        <begin position="121"/>
        <end position="138"/>
    </location>
</feature>
<dbReference type="OrthoDB" id="2129491at2759"/>
<dbReference type="EMBL" id="CCYD01001336">
    <property type="protein sequence ID" value="CEG44881.1"/>
    <property type="molecule type" value="Genomic_DNA"/>
</dbReference>
<dbReference type="InterPro" id="IPR027484">
    <property type="entry name" value="PInositol-4-P-5-kinase_N"/>
</dbReference>
<keyword evidence="1 5" id="KW-0418">Kinase</keyword>
<dbReference type="AlphaFoldDB" id="A0A0P1ASG9"/>
<keyword evidence="3" id="KW-1133">Transmembrane helix</keyword>
<dbReference type="SMART" id="SM00330">
    <property type="entry name" value="PIPKc"/>
    <property type="match status" value="1"/>
</dbReference>
<dbReference type="Pfam" id="PF01504">
    <property type="entry name" value="PIP5K"/>
    <property type="match status" value="1"/>
</dbReference>
<dbReference type="InterPro" id="IPR002498">
    <property type="entry name" value="PInositol-4-P-4/5-kinase_core"/>
</dbReference>
<dbReference type="InterPro" id="IPR019424">
    <property type="entry name" value="7TM_GPCR_Srsx"/>
</dbReference>
<evidence type="ECO:0000256" key="1">
    <source>
        <dbReference type="PROSITE-ProRule" id="PRU00781"/>
    </source>
</evidence>
<dbReference type="GeneID" id="36396266"/>
<dbReference type="Proteomes" id="UP000054928">
    <property type="component" value="Unassembled WGS sequence"/>
</dbReference>
<feature type="domain" description="PIPK" evidence="4">
    <location>
        <begin position="410"/>
        <end position="842"/>
    </location>
</feature>
<evidence type="ECO:0000256" key="3">
    <source>
        <dbReference type="SAM" id="Phobius"/>
    </source>
</evidence>
<dbReference type="PROSITE" id="PS51455">
    <property type="entry name" value="PIPK"/>
    <property type="match status" value="1"/>
</dbReference>
<dbReference type="STRING" id="4781.A0A0P1ASG9"/>
<dbReference type="CDD" id="cd00139">
    <property type="entry name" value="PIPKc"/>
    <property type="match status" value="1"/>
</dbReference>
<feature type="compositionally biased region" description="Low complexity" evidence="2">
    <location>
        <begin position="730"/>
        <end position="753"/>
    </location>
</feature>
<dbReference type="GO" id="GO:0016308">
    <property type="term" value="F:1-phosphatidylinositol-4-phosphate 5-kinase activity"/>
    <property type="evidence" value="ECO:0007669"/>
    <property type="project" value="TreeGrafter"/>
</dbReference>
<name>A0A0P1ASG9_PLAHL</name>
<evidence type="ECO:0000313" key="5">
    <source>
        <dbReference type="EMBL" id="CEG44881.1"/>
    </source>
</evidence>
<feature type="transmembrane region" description="Helical" evidence="3">
    <location>
        <begin position="243"/>
        <end position="269"/>
    </location>
</feature>
<evidence type="ECO:0000259" key="4">
    <source>
        <dbReference type="PROSITE" id="PS51455"/>
    </source>
</evidence>
<proteinExistence type="predicted"/>
<dbReference type="Pfam" id="PF10320">
    <property type="entry name" value="7TM_GPCR_Srsx"/>
    <property type="match status" value="1"/>
</dbReference>
<keyword evidence="1" id="KW-0808">Transferase</keyword>
<dbReference type="InterPro" id="IPR027483">
    <property type="entry name" value="PInositol-4-P-4/5-kinase_C_sf"/>
</dbReference>
<feature type="region of interest" description="Disordered" evidence="2">
    <location>
        <begin position="979"/>
        <end position="1035"/>
    </location>
</feature>
<accession>A0A0P1ASG9</accession>
<feature type="compositionally biased region" description="Polar residues" evidence="2">
    <location>
        <begin position="987"/>
        <end position="1012"/>
    </location>
</feature>
<dbReference type="SUPFAM" id="SSF56104">
    <property type="entry name" value="SAICAR synthase-like"/>
    <property type="match status" value="1"/>
</dbReference>
<sequence length="1064" mass="119499">MQSAATNGACSLCLGRNISKGAAEKQKEDSCFSPPPPETLLSGYLNFSIYCTIVIHLSSYISRLMTLVMADESMSSLGREHCPKGSTLLPIITSVASLIGCFYVVGTYWRVLALRQHPAGIMFGMSMYGAIYQFLYLIDQTSSSVKCTDMSIIVDFFLTGQETYMLIFAIDLLLALKNPFSASKGQMTKYHIYGGLWSIICAVISHFDTQYALFSFCWLNSNGQSALSSSSSHFLDKDSSKNALTAGIFFALYIIVVYCTSLIAIIRTWNTFVKGLPDTFRTRKRIQRHLKYYVGCYFGYWTLVLACYAVFTLLPHSNLDSNGGMKCRVWHLLSCLLLAKGMVHALIWTRTSNILRILEHFRKNGTVDLPMQDGNWDDNINWALRHEILTNTTKGICQSVDRAERQARASADSSLRSISLSDASLEEEKINICSTQDDYCDRKESYTQIEELILENRNDNRSIGPRTDGVVFKDFAPHVFRRLREEAKVSSASYRNSLQQTTKEQVSEGKSGAFFYFTQDRKYVVKTLSKEELKFFLGILPAYYTFMKQNPNTFITRFFGCHGLTMYGKTVFFVVMQSVFATSQQIHERFDLKGSWVGRLEGRKPTGTIATCKFCNAEYTVGGSHDQRCNVRREGNMNHQYDQVGKDLNWNRHMALPYATARSVAIQLTADSEFLCRINCIDYSLLVGIHHRSFNVSHYSSADCFESPRFDSFGSMSSRFRVSTRSGRSQSSEFYSSSTNSSFIRNRSSSGGNRVDRGPGMELKDLQKPVHQGAHRGMSVDEVHGPGLYYLGLIDMLQQWNFRKRVEHFIRVYILMQDRHGISVVNPRQYADRFQERVVKELIYDAAALQMRDPRDSVSLTQLQLQNQRNAQLVESSRTLSTMLASLDGSAVTLSSQPSAPIESITNSIMSPNIRIRSRTDSPSLPTTTGACAYSGRSCENLNHNGVGRLSGGLMMAYPATLPMIYSTANENVPFHRHRSLAPLTPSPRSSSDFSGNQRAINIGYTSSSDTDASSHNKNDKNCHSSNRLGQLGHLDLTSPRDYRFVCTPTFPERGTASAATFSA</sequence>
<dbReference type="GO" id="GO:0005886">
    <property type="term" value="C:plasma membrane"/>
    <property type="evidence" value="ECO:0007669"/>
    <property type="project" value="TreeGrafter"/>
</dbReference>
<keyword evidence="3" id="KW-0472">Membrane</keyword>
<dbReference type="RefSeq" id="XP_024581250.1">
    <property type="nucleotide sequence ID" value="XM_024731032.1"/>
</dbReference>
<evidence type="ECO:0000256" key="2">
    <source>
        <dbReference type="SAM" id="MobiDB-lite"/>
    </source>
</evidence>
<dbReference type="PANTHER" id="PTHR23086:SF8">
    <property type="entry name" value="PHOSPHATIDYLINOSITOL 5-PHOSPHATE 4-KINASE, ISOFORM A"/>
    <property type="match status" value="1"/>
</dbReference>
<feature type="transmembrane region" description="Helical" evidence="3">
    <location>
        <begin position="188"/>
        <end position="207"/>
    </location>
</feature>
<feature type="region of interest" description="Disordered" evidence="2">
    <location>
        <begin position="730"/>
        <end position="762"/>
    </location>
</feature>
<reference evidence="6" key="1">
    <citation type="submission" date="2014-09" db="EMBL/GenBank/DDBJ databases">
        <authorList>
            <person name="Sharma Rahul"/>
            <person name="Thines Marco"/>
        </authorList>
    </citation>
    <scope>NUCLEOTIDE SEQUENCE [LARGE SCALE GENOMIC DNA]</scope>
</reference>
<organism evidence="5 6">
    <name type="scientific">Plasmopara halstedii</name>
    <name type="common">Downy mildew of sunflower</name>
    <dbReference type="NCBI Taxonomy" id="4781"/>
    <lineage>
        <taxon>Eukaryota</taxon>
        <taxon>Sar</taxon>
        <taxon>Stramenopiles</taxon>
        <taxon>Oomycota</taxon>
        <taxon>Peronosporomycetes</taxon>
        <taxon>Peronosporales</taxon>
        <taxon>Peronosporaceae</taxon>
        <taxon>Plasmopara</taxon>
    </lineage>
</organism>
<keyword evidence="3" id="KW-0812">Transmembrane</keyword>
<dbReference type="Gene3D" id="1.20.1070.10">
    <property type="entry name" value="Rhodopsin 7-helix transmembrane proteins"/>
    <property type="match status" value="1"/>
</dbReference>
<feature type="compositionally biased region" description="Basic and acidic residues" evidence="2">
    <location>
        <begin position="1013"/>
        <end position="1023"/>
    </location>
</feature>
<evidence type="ECO:0000313" key="6">
    <source>
        <dbReference type="Proteomes" id="UP000054928"/>
    </source>
</evidence>
<dbReference type="GO" id="GO:0046854">
    <property type="term" value="P:phosphatidylinositol phosphate biosynthetic process"/>
    <property type="evidence" value="ECO:0007669"/>
    <property type="project" value="TreeGrafter"/>
</dbReference>
<keyword evidence="6" id="KW-1185">Reference proteome</keyword>
<keyword evidence="1" id="KW-0547">Nucleotide-binding</keyword>
<protein>
    <submittedName>
        <fullName evidence="5">Phosphatidylinositol-4-phosphate-5-kinase (Pi-PIPK-D8/GPCR-PIPK/PiGK8)</fullName>
    </submittedName>
</protein>
<feature type="transmembrane region" description="Helical" evidence="3">
    <location>
        <begin position="290"/>
        <end position="314"/>
    </location>
</feature>
<feature type="transmembrane region" description="Helical" evidence="3">
    <location>
        <begin position="329"/>
        <end position="348"/>
    </location>
</feature>
<dbReference type="PANTHER" id="PTHR23086">
    <property type="entry name" value="PHOSPHATIDYLINOSITOL-4-PHOSPHATE 5-KINASE"/>
    <property type="match status" value="1"/>
</dbReference>
<feature type="transmembrane region" description="Helical" evidence="3">
    <location>
        <begin position="47"/>
        <end position="68"/>
    </location>
</feature>
<dbReference type="Gene3D" id="3.30.810.10">
    <property type="entry name" value="2-Layer Sandwich"/>
    <property type="match status" value="1"/>
</dbReference>